<sequence length="198" mass="21904">MADLVIKAVVAIGRVKGGLYQLNNKSFCQDKEDAAIKSYGVSLRKSTRNVSKPGWLNDFVVSSITSSPINSSETTADLLSPSSVANVYATMEPKTYQQACKDNNWVITMKAELDALENNNTWILTSQRLVAKGHNQLPRVNHHDSFSLVAKLVIVKVFLAIGTAFNWAIHQLDINNAYPHGHIDEDLYMLPPKGYTKA</sequence>
<protein>
    <recommendedName>
        <fullName evidence="1">Reverse transcriptase Ty1/copia-type domain-containing protein</fullName>
    </recommendedName>
</protein>
<organism evidence="2 3">
    <name type="scientific">Hevea brasiliensis</name>
    <name type="common">Para rubber tree</name>
    <name type="synonym">Siphonia brasiliensis</name>
    <dbReference type="NCBI Taxonomy" id="3981"/>
    <lineage>
        <taxon>Eukaryota</taxon>
        <taxon>Viridiplantae</taxon>
        <taxon>Streptophyta</taxon>
        <taxon>Embryophyta</taxon>
        <taxon>Tracheophyta</taxon>
        <taxon>Spermatophyta</taxon>
        <taxon>Magnoliopsida</taxon>
        <taxon>eudicotyledons</taxon>
        <taxon>Gunneridae</taxon>
        <taxon>Pentapetalae</taxon>
        <taxon>rosids</taxon>
        <taxon>fabids</taxon>
        <taxon>Malpighiales</taxon>
        <taxon>Euphorbiaceae</taxon>
        <taxon>Crotonoideae</taxon>
        <taxon>Micrandreae</taxon>
        <taxon>Hevea</taxon>
    </lineage>
</organism>
<feature type="domain" description="Reverse transcriptase Ty1/copia-type" evidence="1">
    <location>
        <begin position="102"/>
        <end position="196"/>
    </location>
</feature>
<gene>
    <name evidence="2" type="ORF">GH714_042378</name>
</gene>
<proteinExistence type="predicted"/>
<evidence type="ECO:0000313" key="2">
    <source>
        <dbReference type="EMBL" id="KAF2290017.1"/>
    </source>
</evidence>
<dbReference type="Pfam" id="PF07727">
    <property type="entry name" value="RVT_2"/>
    <property type="match status" value="1"/>
</dbReference>
<dbReference type="AlphaFoldDB" id="A0A6A6KMQ7"/>
<evidence type="ECO:0000259" key="1">
    <source>
        <dbReference type="Pfam" id="PF07727"/>
    </source>
</evidence>
<comment type="caution">
    <text evidence="2">The sequence shown here is derived from an EMBL/GenBank/DDBJ whole genome shotgun (WGS) entry which is preliminary data.</text>
</comment>
<keyword evidence="3" id="KW-1185">Reference proteome</keyword>
<evidence type="ECO:0000313" key="3">
    <source>
        <dbReference type="Proteomes" id="UP000467840"/>
    </source>
</evidence>
<dbReference type="Proteomes" id="UP000467840">
    <property type="component" value="Chromosome 8"/>
</dbReference>
<accession>A0A6A6KMQ7</accession>
<reference evidence="2 3" key="1">
    <citation type="journal article" date="2020" name="Mol. Plant">
        <title>The Chromosome-Based Rubber Tree Genome Provides New Insights into Spurge Genome Evolution and Rubber Biosynthesis.</title>
        <authorList>
            <person name="Liu J."/>
            <person name="Shi C."/>
            <person name="Shi C.C."/>
            <person name="Li W."/>
            <person name="Zhang Q.J."/>
            <person name="Zhang Y."/>
            <person name="Li K."/>
            <person name="Lu H.F."/>
            <person name="Shi C."/>
            <person name="Zhu S.T."/>
            <person name="Xiao Z.Y."/>
            <person name="Nan H."/>
            <person name="Yue Y."/>
            <person name="Zhu X.G."/>
            <person name="Wu Y."/>
            <person name="Hong X.N."/>
            <person name="Fan G.Y."/>
            <person name="Tong Y."/>
            <person name="Zhang D."/>
            <person name="Mao C.L."/>
            <person name="Liu Y.L."/>
            <person name="Hao S.J."/>
            <person name="Liu W.Q."/>
            <person name="Lv M.Q."/>
            <person name="Zhang H.B."/>
            <person name="Liu Y."/>
            <person name="Hu-Tang G.R."/>
            <person name="Wang J.P."/>
            <person name="Wang J.H."/>
            <person name="Sun Y.H."/>
            <person name="Ni S.B."/>
            <person name="Chen W.B."/>
            <person name="Zhang X.C."/>
            <person name="Jiao Y.N."/>
            <person name="Eichler E.E."/>
            <person name="Li G.H."/>
            <person name="Liu X."/>
            <person name="Gao L.Z."/>
        </authorList>
    </citation>
    <scope>NUCLEOTIDE SEQUENCE [LARGE SCALE GENOMIC DNA]</scope>
    <source>
        <strain evidence="3">cv. GT1</strain>
        <tissue evidence="2">Leaf</tissue>
    </source>
</reference>
<dbReference type="InterPro" id="IPR013103">
    <property type="entry name" value="RVT_2"/>
</dbReference>
<name>A0A6A6KMQ7_HEVBR</name>
<dbReference type="EMBL" id="JAAGAX010000016">
    <property type="protein sequence ID" value="KAF2290017.1"/>
    <property type="molecule type" value="Genomic_DNA"/>
</dbReference>